<dbReference type="GO" id="GO:0030915">
    <property type="term" value="C:Smc5-Smc6 complex"/>
    <property type="evidence" value="ECO:0007669"/>
    <property type="project" value="InterPro"/>
</dbReference>
<dbReference type="InterPro" id="IPR013083">
    <property type="entry name" value="Znf_RING/FYVE/PHD"/>
</dbReference>
<dbReference type="GO" id="GO:0016925">
    <property type="term" value="P:protein sumoylation"/>
    <property type="evidence" value="ECO:0007669"/>
    <property type="project" value="TreeGrafter"/>
</dbReference>
<dbReference type="PROSITE" id="PS51044">
    <property type="entry name" value="ZF_SP_RING"/>
    <property type="match status" value="1"/>
</dbReference>
<dbReference type="Gene3D" id="3.30.40.10">
    <property type="entry name" value="Zinc/RING finger domain, C3HC4 (zinc finger)"/>
    <property type="match status" value="1"/>
</dbReference>
<dbReference type="GO" id="GO:0008270">
    <property type="term" value="F:zinc ion binding"/>
    <property type="evidence" value="ECO:0007669"/>
    <property type="project" value="UniProtKB-KW"/>
</dbReference>
<comment type="pathway">
    <text evidence="2">Protein modification; protein sumoylation.</text>
</comment>
<dbReference type="Pfam" id="PF11789">
    <property type="entry name" value="zf-Nse"/>
    <property type="match status" value="1"/>
</dbReference>
<accession>A0AAW1I8W0</accession>
<dbReference type="EMBL" id="JASPKY010000773">
    <property type="protein sequence ID" value="KAK9685517.1"/>
    <property type="molecule type" value="Genomic_DNA"/>
</dbReference>
<dbReference type="AlphaFoldDB" id="A0AAW1I8W0"/>
<dbReference type="SUPFAM" id="SSF57850">
    <property type="entry name" value="RING/U-box"/>
    <property type="match status" value="1"/>
</dbReference>
<sequence length="221" mass="24950">MTSQIEKRAKILQSCLSNLKDSIELIGQYFIDEERDSQLATIKQLAEKYHDDEAKYDVSRAALDRTDKYFNSENNDEMVNVDDIYSRNAKECVTCIVPFEAHSNMKDIISALRSADSMPGPSSDANNSIILTQVKQLPIDPITKTQLQNPWKNTICGHAYEYSVIINYIKSKKGKAKCPYVGCTNGNVRKIDLIEDTNLSLKIQESQTNTSILQSSIEEID</sequence>
<comment type="similarity">
    <text evidence="3">Belongs to the NSE2 family.</text>
</comment>
<dbReference type="InterPro" id="IPR026846">
    <property type="entry name" value="Nse2(Mms21)"/>
</dbReference>
<comment type="subcellular location">
    <subcellularLocation>
        <location evidence="1">Nucleus</location>
    </subcellularLocation>
</comment>
<keyword evidence="9" id="KW-0862">Zinc</keyword>
<feature type="domain" description="SP-RING-type" evidence="14">
    <location>
        <begin position="125"/>
        <end position="208"/>
    </location>
</feature>
<proteinExistence type="inferred from homology"/>
<evidence type="ECO:0000256" key="2">
    <source>
        <dbReference type="ARBA" id="ARBA00004718"/>
    </source>
</evidence>
<keyword evidence="6" id="KW-0479">Metal-binding</keyword>
<evidence type="ECO:0000256" key="4">
    <source>
        <dbReference type="ARBA" id="ARBA00020923"/>
    </source>
</evidence>
<name>A0AAW1I8W0_POPJA</name>
<evidence type="ECO:0000256" key="6">
    <source>
        <dbReference type="ARBA" id="ARBA00022723"/>
    </source>
</evidence>
<evidence type="ECO:0000256" key="7">
    <source>
        <dbReference type="ARBA" id="ARBA00022771"/>
    </source>
</evidence>
<comment type="caution">
    <text evidence="15">The sequence shown here is derived from an EMBL/GenBank/DDBJ whole genome shotgun (WGS) entry which is preliminary data.</text>
</comment>
<keyword evidence="16" id="KW-1185">Reference proteome</keyword>
<dbReference type="GO" id="GO:0000724">
    <property type="term" value="P:double-strand break repair via homologous recombination"/>
    <property type="evidence" value="ECO:0007669"/>
    <property type="project" value="InterPro"/>
</dbReference>
<evidence type="ECO:0000256" key="11">
    <source>
        <dbReference type="ARBA" id="ARBA00031731"/>
    </source>
</evidence>
<evidence type="ECO:0000256" key="10">
    <source>
        <dbReference type="ARBA" id="ARBA00023242"/>
    </source>
</evidence>
<keyword evidence="7 13" id="KW-0863">Zinc-finger</keyword>
<dbReference type="PANTHER" id="PTHR21330:SF1">
    <property type="entry name" value="E3 SUMO-PROTEIN LIGASE NSE2"/>
    <property type="match status" value="1"/>
</dbReference>
<dbReference type="PANTHER" id="PTHR21330">
    <property type="entry name" value="E3 SUMO-PROTEIN LIGASE NSE2"/>
    <property type="match status" value="1"/>
</dbReference>
<dbReference type="Proteomes" id="UP001458880">
    <property type="component" value="Unassembled WGS sequence"/>
</dbReference>
<evidence type="ECO:0000256" key="12">
    <source>
        <dbReference type="ARBA" id="ARBA00032533"/>
    </source>
</evidence>
<dbReference type="CDD" id="cd16651">
    <property type="entry name" value="SPL-RING_NSE2"/>
    <property type="match status" value="1"/>
</dbReference>
<dbReference type="InterPro" id="IPR004181">
    <property type="entry name" value="Znf_MIZ"/>
</dbReference>
<reference evidence="15 16" key="1">
    <citation type="journal article" date="2024" name="BMC Genomics">
        <title>De novo assembly and annotation of Popillia japonica's genome with initial clues to its potential as an invasive pest.</title>
        <authorList>
            <person name="Cucini C."/>
            <person name="Boschi S."/>
            <person name="Funari R."/>
            <person name="Cardaioli E."/>
            <person name="Iannotti N."/>
            <person name="Marturano G."/>
            <person name="Paoli F."/>
            <person name="Bruttini M."/>
            <person name="Carapelli A."/>
            <person name="Frati F."/>
            <person name="Nardi F."/>
        </authorList>
    </citation>
    <scope>NUCLEOTIDE SEQUENCE [LARGE SCALE GENOMIC DNA]</scope>
    <source>
        <strain evidence="15">DMR45628</strain>
    </source>
</reference>
<keyword evidence="8" id="KW-0833">Ubl conjugation pathway</keyword>
<keyword evidence="5" id="KW-0808">Transferase</keyword>
<evidence type="ECO:0000313" key="15">
    <source>
        <dbReference type="EMBL" id="KAK9685517.1"/>
    </source>
</evidence>
<dbReference type="GO" id="GO:0005634">
    <property type="term" value="C:nucleus"/>
    <property type="evidence" value="ECO:0007669"/>
    <property type="project" value="UniProtKB-SubCell"/>
</dbReference>
<evidence type="ECO:0000313" key="16">
    <source>
        <dbReference type="Proteomes" id="UP001458880"/>
    </source>
</evidence>
<evidence type="ECO:0000256" key="1">
    <source>
        <dbReference type="ARBA" id="ARBA00004123"/>
    </source>
</evidence>
<protein>
    <recommendedName>
        <fullName evidence="4">E3 SUMO-protein ligase NSE2</fullName>
    </recommendedName>
    <alternativeName>
        <fullName evidence="11">E3 SUMO-protein transferase NSE2</fullName>
    </alternativeName>
    <alternativeName>
        <fullName evidence="12">Non-structural maintenance of chromosomes element 2 homolog</fullName>
    </alternativeName>
</protein>
<evidence type="ECO:0000259" key="14">
    <source>
        <dbReference type="PROSITE" id="PS51044"/>
    </source>
</evidence>
<organism evidence="15 16">
    <name type="scientific">Popillia japonica</name>
    <name type="common">Japanese beetle</name>
    <dbReference type="NCBI Taxonomy" id="7064"/>
    <lineage>
        <taxon>Eukaryota</taxon>
        <taxon>Metazoa</taxon>
        <taxon>Ecdysozoa</taxon>
        <taxon>Arthropoda</taxon>
        <taxon>Hexapoda</taxon>
        <taxon>Insecta</taxon>
        <taxon>Pterygota</taxon>
        <taxon>Neoptera</taxon>
        <taxon>Endopterygota</taxon>
        <taxon>Coleoptera</taxon>
        <taxon>Polyphaga</taxon>
        <taxon>Scarabaeiformia</taxon>
        <taxon>Scarabaeidae</taxon>
        <taxon>Rutelinae</taxon>
        <taxon>Popillia</taxon>
    </lineage>
</organism>
<evidence type="ECO:0000256" key="5">
    <source>
        <dbReference type="ARBA" id="ARBA00022679"/>
    </source>
</evidence>
<evidence type="ECO:0000256" key="3">
    <source>
        <dbReference type="ARBA" id="ARBA00008212"/>
    </source>
</evidence>
<evidence type="ECO:0000256" key="8">
    <source>
        <dbReference type="ARBA" id="ARBA00022786"/>
    </source>
</evidence>
<dbReference type="GO" id="GO:0061665">
    <property type="term" value="F:SUMO ligase activity"/>
    <property type="evidence" value="ECO:0007669"/>
    <property type="project" value="TreeGrafter"/>
</dbReference>
<keyword evidence="10" id="KW-0539">Nucleus</keyword>
<evidence type="ECO:0000256" key="9">
    <source>
        <dbReference type="ARBA" id="ARBA00022833"/>
    </source>
</evidence>
<gene>
    <name evidence="15" type="ORF">QE152_g37985</name>
</gene>
<evidence type="ECO:0000256" key="13">
    <source>
        <dbReference type="PROSITE-ProRule" id="PRU00452"/>
    </source>
</evidence>